<sequence length="161" mass="18261">MEKLSGKSFIAYLITFSLLLVCDLITKDMAERYLLNKDISLLPFLHLVLVYNRGVAFGFLSDAPDFIRLPIVLLTPIFALILTFLYAIRHNDTKNALLMGMIGGGAIGNLYDRFFLSYVRDFIYISYGKFSWPAFNMADMGISIAILLLLLRHFFTGSGKR</sequence>
<keyword evidence="4 9" id="KW-0812">Transmembrane</keyword>
<dbReference type="NCBIfam" id="NF011360">
    <property type="entry name" value="PRK14779.1"/>
    <property type="match status" value="1"/>
</dbReference>
<evidence type="ECO:0000256" key="9">
    <source>
        <dbReference type="HAMAP-Rule" id="MF_00161"/>
    </source>
</evidence>
<evidence type="ECO:0000256" key="7">
    <source>
        <dbReference type="ARBA" id="ARBA00022989"/>
    </source>
</evidence>
<feature type="transmembrane region" description="Helical" evidence="9">
    <location>
        <begin position="6"/>
        <end position="26"/>
    </location>
</feature>
<comment type="function">
    <text evidence="9 10">This protein specifically catalyzes the removal of signal peptides from prolipoproteins.</text>
</comment>
<feature type="active site" evidence="9">
    <location>
        <position position="139"/>
    </location>
</feature>
<keyword evidence="2 9" id="KW-1003">Cell membrane</keyword>
<dbReference type="eggNOG" id="COG0597">
    <property type="taxonomic scope" value="Bacteria"/>
</dbReference>
<evidence type="ECO:0000256" key="10">
    <source>
        <dbReference type="RuleBase" id="RU000594"/>
    </source>
</evidence>
<dbReference type="Proteomes" id="UP000002574">
    <property type="component" value="Chromosome"/>
</dbReference>
<dbReference type="KEGG" id="hth:HTH_0787"/>
<evidence type="ECO:0000256" key="1">
    <source>
        <dbReference type="ARBA" id="ARBA00006139"/>
    </source>
</evidence>
<feature type="transmembrane region" description="Helical" evidence="9">
    <location>
        <begin position="131"/>
        <end position="151"/>
    </location>
</feature>
<evidence type="ECO:0000256" key="5">
    <source>
        <dbReference type="ARBA" id="ARBA00022750"/>
    </source>
</evidence>
<dbReference type="OrthoDB" id="9810259at2"/>
<keyword evidence="5 9" id="KW-0064">Aspartyl protease</keyword>
<evidence type="ECO:0000256" key="11">
    <source>
        <dbReference type="RuleBase" id="RU004181"/>
    </source>
</evidence>
<evidence type="ECO:0000313" key="12">
    <source>
        <dbReference type="EMBL" id="BAI69247.1"/>
    </source>
</evidence>
<dbReference type="GO" id="GO:0005886">
    <property type="term" value="C:plasma membrane"/>
    <property type="evidence" value="ECO:0007669"/>
    <property type="project" value="UniProtKB-SubCell"/>
</dbReference>
<keyword evidence="13" id="KW-1185">Reference proteome</keyword>
<dbReference type="HAMAP" id="MF_00161">
    <property type="entry name" value="LspA"/>
    <property type="match status" value="1"/>
</dbReference>
<evidence type="ECO:0000256" key="2">
    <source>
        <dbReference type="ARBA" id="ARBA00022475"/>
    </source>
</evidence>
<name>D3DHE5_HYDTT</name>
<dbReference type="PATRIC" id="fig|608538.5.peg.800"/>
<feature type="transmembrane region" description="Helical" evidence="9">
    <location>
        <begin position="66"/>
        <end position="88"/>
    </location>
</feature>
<dbReference type="PANTHER" id="PTHR33695:SF1">
    <property type="entry name" value="LIPOPROTEIN SIGNAL PEPTIDASE"/>
    <property type="match status" value="1"/>
</dbReference>
<evidence type="ECO:0000256" key="4">
    <source>
        <dbReference type="ARBA" id="ARBA00022692"/>
    </source>
</evidence>
<dbReference type="EMBL" id="AP011112">
    <property type="protein sequence ID" value="BAI69247.1"/>
    <property type="molecule type" value="Genomic_DNA"/>
</dbReference>
<dbReference type="PROSITE" id="PS00855">
    <property type="entry name" value="SPASE_II"/>
    <property type="match status" value="1"/>
</dbReference>
<dbReference type="PRINTS" id="PR00781">
    <property type="entry name" value="LIPOSIGPTASE"/>
</dbReference>
<organism evidence="12 13">
    <name type="scientific">Hydrogenobacter thermophilus (strain DSM 6534 / IAM 12695 / TK-6)</name>
    <dbReference type="NCBI Taxonomy" id="608538"/>
    <lineage>
        <taxon>Bacteria</taxon>
        <taxon>Pseudomonadati</taxon>
        <taxon>Aquificota</taxon>
        <taxon>Aquificia</taxon>
        <taxon>Aquificales</taxon>
        <taxon>Aquificaceae</taxon>
        <taxon>Hydrogenobacter</taxon>
    </lineage>
</organism>
<gene>
    <name evidence="9 12" type="primary">lspA</name>
    <name evidence="12" type="ordered locus">HTH_0787</name>
</gene>
<comment type="subcellular location">
    <subcellularLocation>
        <location evidence="9">Cell inner membrane</location>
        <topology evidence="9">Multi-pass membrane protein</topology>
    </subcellularLocation>
</comment>
<dbReference type="Pfam" id="PF01252">
    <property type="entry name" value="Peptidase_A8"/>
    <property type="match status" value="1"/>
</dbReference>
<feature type="transmembrane region" description="Helical" evidence="9">
    <location>
        <begin position="95"/>
        <end position="111"/>
    </location>
</feature>
<proteinExistence type="inferred from homology"/>
<accession>D3DHE5</accession>
<protein>
    <recommendedName>
        <fullName evidence="9">Lipoprotein signal peptidase</fullName>
        <ecNumber evidence="9">3.4.23.36</ecNumber>
    </recommendedName>
    <alternativeName>
        <fullName evidence="9">Prolipoprotein signal peptidase</fullName>
    </alternativeName>
    <alternativeName>
        <fullName evidence="9">Signal peptidase II</fullName>
        <shortName evidence="9">SPase II</shortName>
    </alternativeName>
</protein>
<evidence type="ECO:0000256" key="6">
    <source>
        <dbReference type="ARBA" id="ARBA00022801"/>
    </source>
</evidence>
<keyword evidence="12" id="KW-0449">Lipoprotein</keyword>
<keyword evidence="6 9" id="KW-0378">Hydrolase</keyword>
<evidence type="ECO:0000256" key="8">
    <source>
        <dbReference type="ARBA" id="ARBA00023136"/>
    </source>
</evidence>
<feature type="active site" evidence="9">
    <location>
        <position position="121"/>
    </location>
</feature>
<keyword evidence="9" id="KW-0997">Cell inner membrane</keyword>
<evidence type="ECO:0000256" key="3">
    <source>
        <dbReference type="ARBA" id="ARBA00022670"/>
    </source>
</evidence>
<comment type="pathway">
    <text evidence="9">Protein modification; lipoprotein biosynthesis (signal peptide cleavage).</text>
</comment>
<comment type="catalytic activity">
    <reaction evidence="9 10">
        <text>Release of signal peptides from bacterial membrane prolipoproteins. Hydrolyzes -Xaa-Yaa-Zaa-|-(S,diacylglyceryl)Cys-, in which Xaa is hydrophobic (preferably Leu), and Yaa (Ala or Ser) and Zaa (Gly or Ala) have small, neutral side chains.</text>
        <dbReference type="EC" id="3.4.23.36"/>
    </reaction>
</comment>
<dbReference type="RefSeq" id="WP_012963428.1">
    <property type="nucleotide sequence ID" value="NC_013799.1"/>
</dbReference>
<dbReference type="GO" id="GO:0006508">
    <property type="term" value="P:proteolysis"/>
    <property type="evidence" value="ECO:0007669"/>
    <property type="project" value="UniProtKB-KW"/>
</dbReference>
<evidence type="ECO:0000313" key="13">
    <source>
        <dbReference type="Proteomes" id="UP000002574"/>
    </source>
</evidence>
<dbReference type="STRING" id="608538.HTH_0787"/>
<keyword evidence="7 9" id="KW-1133">Transmembrane helix</keyword>
<dbReference type="EC" id="3.4.23.36" evidence="9"/>
<keyword evidence="3 9" id="KW-0645">Protease</keyword>
<keyword evidence="8 9" id="KW-0472">Membrane</keyword>
<dbReference type="UniPathway" id="UPA00665"/>
<dbReference type="GO" id="GO:0004190">
    <property type="term" value="F:aspartic-type endopeptidase activity"/>
    <property type="evidence" value="ECO:0007669"/>
    <property type="project" value="UniProtKB-UniRule"/>
</dbReference>
<dbReference type="KEGG" id="hte:Hydth_0787"/>
<comment type="similarity">
    <text evidence="1 9 11">Belongs to the peptidase A8 family.</text>
</comment>
<reference evidence="12 13" key="1">
    <citation type="journal article" date="2010" name="J. Bacteriol.">
        <title>Complete genome sequence of the thermophilic, obligately chemolithoautotrophic hydrogen-oxidizing bacterium Hydrogenobacter thermophilus TK-6.</title>
        <authorList>
            <person name="Arai H."/>
            <person name="Kanbe H."/>
            <person name="Ishii M."/>
            <person name="Igarashi Y."/>
        </authorList>
    </citation>
    <scope>NUCLEOTIDE SEQUENCE [LARGE SCALE GENOMIC DNA]</scope>
    <source>
        <strain evidence="13">DSM 6534 / IAM 12695 / TK-6 [Tokyo]</strain>
    </source>
</reference>
<feature type="transmembrane region" description="Helical" evidence="9">
    <location>
        <begin position="38"/>
        <end position="60"/>
    </location>
</feature>
<dbReference type="NCBIfam" id="TIGR00077">
    <property type="entry name" value="lspA"/>
    <property type="match status" value="1"/>
</dbReference>
<dbReference type="PANTHER" id="PTHR33695">
    <property type="entry name" value="LIPOPROTEIN SIGNAL PEPTIDASE"/>
    <property type="match status" value="1"/>
</dbReference>
<dbReference type="InterPro" id="IPR001872">
    <property type="entry name" value="Peptidase_A8"/>
</dbReference>
<dbReference type="AlphaFoldDB" id="D3DHE5"/>